<dbReference type="OrthoDB" id="10387278at2759"/>
<proteinExistence type="predicted"/>
<name>A0A0V0TV58_9BILA</name>
<dbReference type="AlphaFoldDB" id="A0A0V0TV58"/>
<evidence type="ECO:0000313" key="3">
    <source>
        <dbReference type="Proteomes" id="UP000055048"/>
    </source>
</evidence>
<evidence type="ECO:0000313" key="2">
    <source>
        <dbReference type="EMBL" id="KRX42895.1"/>
    </source>
</evidence>
<organism evidence="2 3">
    <name type="scientific">Trichinella murrelli</name>
    <dbReference type="NCBI Taxonomy" id="144512"/>
    <lineage>
        <taxon>Eukaryota</taxon>
        <taxon>Metazoa</taxon>
        <taxon>Ecdysozoa</taxon>
        <taxon>Nematoda</taxon>
        <taxon>Enoplea</taxon>
        <taxon>Dorylaimia</taxon>
        <taxon>Trichinellida</taxon>
        <taxon>Trichinellidae</taxon>
        <taxon>Trichinella</taxon>
    </lineage>
</organism>
<gene>
    <name evidence="2" type="ORF">T05_9561</name>
</gene>
<keyword evidence="3" id="KW-1185">Reference proteome</keyword>
<dbReference type="Proteomes" id="UP000055048">
    <property type="component" value="Unassembled WGS sequence"/>
</dbReference>
<protein>
    <submittedName>
        <fullName evidence="2">Uncharacterized protein</fullName>
    </submittedName>
</protein>
<reference evidence="2 3" key="1">
    <citation type="submission" date="2015-01" db="EMBL/GenBank/DDBJ databases">
        <title>Evolution of Trichinella species and genotypes.</title>
        <authorList>
            <person name="Korhonen P.K."/>
            <person name="Edoardo P."/>
            <person name="Giuseppe L.R."/>
            <person name="Gasser R.B."/>
        </authorList>
    </citation>
    <scope>NUCLEOTIDE SEQUENCE [LARGE SCALE GENOMIC DNA]</scope>
    <source>
        <strain evidence="2">ISS417</strain>
    </source>
</reference>
<comment type="caution">
    <text evidence="2">The sequence shown here is derived from an EMBL/GenBank/DDBJ whole genome shotgun (WGS) entry which is preliminary data.</text>
</comment>
<feature type="signal peptide" evidence="1">
    <location>
        <begin position="1"/>
        <end position="22"/>
    </location>
</feature>
<dbReference type="EMBL" id="JYDJ01000132">
    <property type="protein sequence ID" value="KRX42895.1"/>
    <property type="molecule type" value="Genomic_DNA"/>
</dbReference>
<keyword evidence="1" id="KW-0732">Signal</keyword>
<feature type="chain" id="PRO_5006869581" evidence="1">
    <location>
        <begin position="23"/>
        <end position="199"/>
    </location>
</feature>
<evidence type="ECO:0000256" key="1">
    <source>
        <dbReference type="SAM" id="SignalP"/>
    </source>
</evidence>
<sequence>MISANVLCLFKLYLIIFDLIEKGFNSIYKTMKRQPEAKFSAVLAFCSLTVPEFNVEIVLARVKFEHVFDQNEISLNRKELKLKQVQILLVLVVKQPCQTNEKLKTKTPYQDLNFIKARKSAATEQSRAAAKITRRSTKMLKPLHIDQNASVSIVIVRTLLVAEKENWHLSLQLQIYKSYQKIYNQLMKYLTLKFLLEMQ</sequence>
<accession>A0A0V0TV58</accession>